<dbReference type="OrthoDB" id="27171at2"/>
<keyword evidence="4" id="KW-1185">Reference proteome</keyword>
<dbReference type="PANTHER" id="PTHR40115">
    <property type="entry name" value="INNER MEMBRANE PROTEIN WITH PEPSY TM HELIX"/>
    <property type="match status" value="1"/>
</dbReference>
<keyword evidence="2" id="KW-1133">Transmembrane helix</keyword>
<evidence type="ECO:0000313" key="4">
    <source>
        <dbReference type="Proteomes" id="UP000318017"/>
    </source>
</evidence>
<dbReference type="KEGG" id="ahel:Q31a_20280"/>
<feature type="transmembrane region" description="Helical" evidence="2">
    <location>
        <begin position="30"/>
        <end position="52"/>
    </location>
</feature>
<feature type="region of interest" description="Disordered" evidence="1">
    <location>
        <begin position="1"/>
        <end position="20"/>
    </location>
</feature>
<feature type="transmembrane region" description="Helical" evidence="2">
    <location>
        <begin position="161"/>
        <end position="187"/>
    </location>
</feature>
<dbReference type="InterPro" id="IPR032307">
    <property type="entry name" value="PepSY_TM-like_2"/>
</dbReference>
<dbReference type="Pfam" id="PF16357">
    <property type="entry name" value="PepSY_TM_like_2"/>
    <property type="match status" value="1"/>
</dbReference>
<dbReference type="PANTHER" id="PTHR40115:SF1">
    <property type="entry name" value="INNER MEMBRANE PROTEIN WITH PEPSY TM HELIX"/>
    <property type="match status" value="1"/>
</dbReference>
<dbReference type="RefSeq" id="WP_145076854.1">
    <property type="nucleotide sequence ID" value="NZ_CP036298.1"/>
</dbReference>
<evidence type="ECO:0000256" key="2">
    <source>
        <dbReference type="SAM" id="Phobius"/>
    </source>
</evidence>
<dbReference type="EMBL" id="CP036298">
    <property type="protein sequence ID" value="QDV23723.1"/>
    <property type="molecule type" value="Genomic_DNA"/>
</dbReference>
<name>A0A518G556_9BACT</name>
<keyword evidence="2" id="KW-0472">Membrane</keyword>
<feature type="compositionally biased region" description="Polar residues" evidence="1">
    <location>
        <begin position="1"/>
        <end position="13"/>
    </location>
</feature>
<keyword evidence="2" id="KW-0812">Transmembrane</keyword>
<feature type="transmembrane region" description="Helical" evidence="2">
    <location>
        <begin position="194"/>
        <end position="213"/>
    </location>
</feature>
<dbReference type="AlphaFoldDB" id="A0A518G556"/>
<accession>A0A518G556</accession>
<organism evidence="3 4">
    <name type="scientific">Aureliella helgolandensis</name>
    <dbReference type="NCBI Taxonomy" id="2527968"/>
    <lineage>
        <taxon>Bacteria</taxon>
        <taxon>Pseudomonadati</taxon>
        <taxon>Planctomycetota</taxon>
        <taxon>Planctomycetia</taxon>
        <taxon>Pirellulales</taxon>
        <taxon>Pirellulaceae</taxon>
        <taxon>Aureliella</taxon>
    </lineage>
</organism>
<dbReference type="Proteomes" id="UP000318017">
    <property type="component" value="Chromosome"/>
</dbReference>
<evidence type="ECO:0000313" key="3">
    <source>
        <dbReference type="EMBL" id="QDV23723.1"/>
    </source>
</evidence>
<evidence type="ECO:0000256" key="1">
    <source>
        <dbReference type="SAM" id="MobiDB-lite"/>
    </source>
</evidence>
<proteinExistence type="predicted"/>
<sequence>MNTEQTGTLTNGSRKPPHKRKRGWYAQSAVAFRWLHIYLSMLSFAALMFFAFTGLTLNHPTWFGAGEQTTRDATGELPLNLLNPTVDKLEIAEQLRSQHQLRGRVAEFEVDAYECMLVFKGPGYAADAFVTRESGQYTLSVTSTGMMAIMNDLHKGRDSGVAWSIVIDVSAIFMILVSLSGFGLLFFIKKRRAMGFLVAFLGTILLIAAWLAWVP</sequence>
<reference evidence="3 4" key="1">
    <citation type="submission" date="2019-02" db="EMBL/GenBank/DDBJ databases">
        <title>Deep-cultivation of Planctomycetes and their phenomic and genomic characterization uncovers novel biology.</title>
        <authorList>
            <person name="Wiegand S."/>
            <person name="Jogler M."/>
            <person name="Boedeker C."/>
            <person name="Pinto D."/>
            <person name="Vollmers J."/>
            <person name="Rivas-Marin E."/>
            <person name="Kohn T."/>
            <person name="Peeters S.H."/>
            <person name="Heuer A."/>
            <person name="Rast P."/>
            <person name="Oberbeckmann S."/>
            <person name="Bunk B."/>
            <person name="Jeske O."/>
            <person name="Meyerdierks A."/>
            <person name="Storesund J.E."/>
            <person name="Kallscheuer N."/>
            <person name="Luecker S."/>
            <person name="Lage O.M."/>
            <person name="Pohl T."/>
            <person name="Merkel B.J."/>
            <person name="Hornburger P."/>
            <person name="Mueller R.-W."/>
            <person name="Bruemmer F."/>
            <person name="Labrenz M."/>
            <person name="Spormann A.M."/>
            <person name="Op den Camp H."/>
            <person name="Overmann J."/>
            <person name="Amann R."/>
            <person name="Jetten M.S.M."/>
            <person name="Mascher T."/>
            <person name="Medema M.H."/>
            <person name="Devos D.P."/>
            <person name="Kaster A.-K."/>
            <person name="Ovreas L."/>
            <person name="Rohde M."/>
            <person name="Galperin M.Y."/>
            <person name="Jogler C."/>
        </authorList>
    </citation>
    <scope>NUCLEOTIDE SEQUENCE [LARGE SCALE GENOMIC DNA]</scope>
    <source>
        <strain evidence="3 4">Q31a</strain>
    </source>
</reference>
<protein>
    <recommendedName>
        <fullName evidence="5">PepSY-associated TM helix</fullName>
    </recommendedName>
</protein>
<gene>
    <name evidence="3" type="ORF">Q31a_20280</name>
</gene>
<evidence type="ECO:0008006" key="5">
    <source>
        <dbReference type="Google" id="ProtNLM"/>
    </source>
</evidence>